<evidence type="ECO:0000259" key="1">
    <source>
        <dbReference type="Pfam" id="PF00857"/>
    </source>
</evidence>
<dbReference type="GO" id="GO:0008908">
    <property type="term" value="F:isochorismatase activity"/>
    <property type="evidence" value="ECO:0007669"/>
    <property type="project" value="UniProtKB-EC"/>
</dbReference>
<evidence type="ECO:0000313" key="2">
    <source>
        <dbReference type="EMBL" id="TWU60277.1"/>
    </source>
</evidence>
<dbReference type="PANTHER" id="PTHR14119:SF3">
    <property type="entry name" value="ISOCHORISMATASE DOMAIN-CONTAINING PROTEIN 2"/>
    <property type="match status" value="1"/>
</dbReference>
<protein>
    <submittedName>
        <fullName evidence="2">Putative isochorismatase</fullName>
        <ecNumber evidence="2">3.3.2.1</ecNumber>
    </submittedName>
</protein>
<dbReference type="PANTHER" id="PTHR14119">
    <property type="entry name" value="HYDROLASE"/>
    <property type="match status" value="1"/>
</dbReference>
<reference evidence="2 3" key="1">
    <citation type="submission" date="2019-02" db="EMBL/GenBank/DDBJ databases">
        <title>Deep-cultivation of Planctomycetes and their phenomic and genomic characterization uncovers novel biology.</title>
        <authorList>
            <person name="Wiegand S."/>
            <person name="Jogler M."/>
            <person name="Boedeker C."/>
            <person name="Pinto D."/>
            <person name="Vollmers J."/>
            <person name="Rivas-Marin E."/>
            <person name="Kohn T."/>
            <person name="Peeters S.H."/>
            <person name="Heuer A."/>
            <person name="Rast P."/>
            <person name="Oberbeckmann S."/>
            <person name="Bunk B."/>
            <person name="Jeske O."/>
            <person name="Meyerdierks A."/>
            <person name="Storesund J.E."/>
            <person name="Kallscheuer N."/>
            <person name="Luecker S."/>
            <person name="Lage O.M."/>
            <person name="Pohl T."/>
            <person name="Merkel B.J."/>
            <person name="Hornburger P."/>
            <person name="Mueller R.-W."/>
            <person name="Bruemmer F."/>
            <person name="Labrenz M."/>
            <person name="Spormann A.M."/>
            <person name="Op Den Camp H."/>
            <person name="Overmann J."/>
            <person name="Amann R."/>
            <person name="Jetten M.S.M."/>
            <person name="Mascher T."/>
            <person name="Medema M.H."/>
            <person name="Devos D.P."/>
            <person name="Kaster A.-K."/>
            <person name="Ovreas L."/>
            <person name="Rohde M."/>
            <person name="Galperin M.Y."/>
            <person name="Jogler C."/>
        </authorList>
    </citation>
    <scope>NUCLEOTIDE SEQUENCE [LARGE SCALE GENOMIC DNA]</scope>
    <source>
        <strain evidence="2 3">Poly51</strain>
    </source>
</reference>
<dbReference type="SUPFAM" id="SSF52499">
    <property type="entry name" value="Isochorismatase-like hydrolases"/>
    <property type="match status" value="1"/>
</dbReference>
<evidence type="ECO:0000313" key="3">
    <source>
        <dbReference type="Proteomes" id="UP000318288"/>
    </source>
</evidence>
<proteinExistence type="predicted"/>
<dbReference type="RefSeq" id="WP_146453951.1">
    <property type="nucleotide sequence ID" value="NZ_SJPW01000001.1"/>
</dbReference>
<name>A0A5C6FJK1_9BACT</name>
<sequence length="186" mass="20307">MPHLRSPHRLDPKRSALLVIDIQEKLVPAIRSADNVIRTTVRLIETANLLGVPTAATVQYPKGLGGLVGELAERLPPPEEKLDFSAAVCRGALDAWTADGRDQILVVGIETHICVLQTVLDLLAEGLRVYVVAEAVAARHGRDHEVAIDRMVDCGAVIVTAESVMFEWCGTADRPEFKQISKWVKS</sequence>
<dbReference type="Pfam" id="PF00857">
    <property type="entry name" value="Isochorismatase"/>
    <property type="match status" value="1"/>
</dbReference>
<dbReference type="AlphaFoldDB" id="A0A5C6FJK1"/>
<dbReference type="EC" id="3.3.2.1" evidence="2"/>
<dbReference type="InterPro" id="IPR000868">
    <property type="entry name" value="Isochorismatase-like_dom"/>
</dbReference>
<keyword evidence="3" id="KW-1185">Reference proteome</keyword>
<comment type="caution">
    <text evidence="2">The sequence shown here is derived from an EMBL/GenBank/DDBJ whole genome shotgun (WGS) entry which is preliminary data.</text>
</comment>
<dbReference type="InterPro" id="IPR050993">
    <property type="entry name" value="Isochorismatase_domain"/>
</dbReference>
<dbReference type="Gene3D" id="3.40.50.850">
    <property type="entry name" value="Isochorismatase-like"/>
    <property type="match status" value="1"/>
</dbReference>
<organism evidence="2 3">
    <name type="scientific">Rubripirellula tenax</name>
    <dbReference type="NCBI Taxonomy" id="2528015"/>
    <lineage>
        <taxon>Bacteria</taxon>
        <taxon>Pseudomonadati</taxon>
        <taxon>Planctomycetota</taxon>
        <taxon>Planctomycetia</taxon>
        <taxon>Pirellulales</taxon>
        <taxon>Pirellulaceae</taxon>
        <taxon>Rubripirellula</taxon>
    </lineage>
</organism>
<dbReference type="OrthoDB" id="9789777at2"/>
<feature type="domain" description="Isochorismatase-like" evidence="1">
    <location>
        <begin position="15"/>
        <end position="162"/>
    </location>
</feature>
<dbReference type="InterPro" id="IPR036380">
    <property type="entry name" value="Isochorismatase-like_sf"/>
</dbReference>
<gene>
    <name evidence="2" type="primary">phzD</name>
    <name evidence="2" type="ORF">Poly51_05520</name>
</gene>
<keyword evidence="2" id="KW-0378">Hydrolase</keyword>
<dbReference type="EMBL" id="SJPW01000001">
    <property type="protein sequence ID" value="TWU60277.1"/>
    <property type="molecule type" value="Genomic_DNA"/>
</dbReference>
<dbReference type="Proteomes" id="UP000318288">
    <property type="component" value="Unassembled WGS sequence"/>
</dbReference>
<accession>A0A5C6FJK1</accession>